<feature type="transmembrane region" description="Helical" evidence="1">
    <location>
        <begin position="72"/>
        <end position="89"/>
    </location>
</feature>
<dbReference type="AlphaFoldDB" id="A0A2M9BT96"/>
<dbReference type="OrthoDB" id="9801922at2"/>
<protein>
    <submittedName>
        <fullName evidence="3">PH (Pleckstrin Homology) domain-containing protein</fullName>
    </submittedName>
</protein>
<sequence>MPSIFDQNLLPEFESVRGKDEQILWSGKPVFLPFVAGGLLMGFMGLAFGIIWLSVNFNHQSETSGSDSGPGFFWLFGLLPLAQGIWSVMNRLLSYSNTYYAYSNRRIMMRTGFFGTSFKAIDFDKVSDIEVTVNFIERFYNVGSIQFFSGRTQSDEGNVTKLYDYWHAIRLPYEVFKQVKEVIVDIKTDYNYPNALRPETNPGYSTKYSKE</sequence>
<feature type="transmembrane region" description="Helical" evidence="1">
    <location>
        <begin position="30"/>
        <end position="52"/>
    </location>
</feature>
<gene>
    <name evidence="3" type="ORF">CLV45_2613</name>
</gene>
<dbReference type="InterPro" id="IPR005182">
    <property type="entry name" value="YdbS-like_PH"/>
</dbReference>
<evidence type="ECO:0000259" key="2">
    <source>
        <dbReference type="Pfam" id="PF03703"/>
    </source>
</evidence>
<dbReference type="Pfam" id="PF03703">
    <property type="entry name" value="bPH_2"/>
    <property type="match status" value="1"/>
</dbReference>
<feature type="domain" description="YdbS-like PH" evidence="2">
    <location>
        <begin position="95"/>
        <end position="150"/>
    </location>
</feature>
<evidence type="ECO:0000256" key="1">
    <source>
        <dbReference type="SAM" id="Phobius"/>
    </source>
</evidence>
<proteinExistence type="predicted"/>
<organism evidence="3 4">
    <name type="scientific">Hymenobacter chitinivorans DSM 11115</name>
    <dbReference type="NCBI Taxonomy" id="1121954"/>
    <lineage>
        <taxon>Bacteria</taxon>
        <taxon>Pseudomonadati</taxon>
        <taxon>Bacteroidota</taxon>
        <taxon>Cytophagia</taxon>
        <taxon>Cytophagales</taxon>
        <taxon>Hymenobacteraceae</taxon>
        <taxon>Hymenobacter</taxon>
    </lineage>
</organism>
<keyword evidence="1" id="KW-0812">Transmembrane</keyword>
<keyword evidence="1" id="KW-1133">Transmembrane helix</keyword>
<name>A0A2M9BT96_9BACT</name>
<dbReference type="RefSeq" id="WP_100336789.1">
    <property type="nucleotide sequence ID" value="NZ_PGFA01000001.1"/>
</dbReference>
<keyword evidence="4" id="KW-1185">Reference proteome</keyword>
<evidence type="ECO:0000313" key="4">
    <source>
        <dbReference type="Proteomes" id="UP000228535"/>
    </source>
</evidence>
<accession>A0A2M9BT96</accession>
<reference evidence="3 4" key="1">
    <citation type="submission" date="2017-11" db="EMBL/GenBank/DDBJ databases">
        <title>Genomic Encyclopedia of Archaeal and Bacterial Type Strains, Phase II (KMG-II): From Individual Species to Whole Genera.</title>
        <authorList>
            <person name="Goeker M."/>
        </authorList>
    </citation>
    <scope>NUCLEOTIDE SEQUENCE [LARGE SCALE GENOMIC DNA]</scope>
    <source>
        <strain evidence="3 4">DSM 11115</strain>
    </source>
</reference>
<keyword evidence="1" id="KW-0472">Membrane</keyword>
<dbReference type="EMBL" id="PGFA01000001">
    <property type="protein sequence ID" value="PJJ61175.1"/>
    <property type="molecule type" value="Genomic_DNA"/>
</dbReference>
<dbReference type="Proteomes" id="UP000228535">
    <property type="component" value="Unassembled WGS sequence"/>
</dbReference>
<comment type="caution">
    <text evidence="3">The sequence shown here is derived from an EMBL/GenBank/DDBJ whole genome shotgun (WGS) entry which is preliminary data.</text>
</comment>
<evidence type="ECO:0000313" key="3">
    <source>
        <dbReference type="EMBL" id="PJJ61175.1"/>
    </source>
</evidence>